<dbReference type="InterPro" id="IPR002223">
    <property type="entry name" value="Kunitz_BPTI"/>
</dbReference>
<dbReference type="Proteomes" id="UP000325440">
    <property type="component" value="Unassembled WGS sequence"/>
</dbReference>
<feature type="chain" id="PRO_5022872047" description="Spondin-1" evidence="7">
    <location>
        <begin position="21"/>
        <end position="688"/>
    </location>
</feature>
<evidence type="ECO:0000259" key="8">
    <source>
        <dbReference type="PROSITE" id="PS50279"/>
    </source>
</evidence>
<dbReference type="PANTHER" id="PTHR11311:SF23">
    <property type="entry name" value="SPONDIN-1"/>
    <property type="match status" value="1"/>
</dbReference>
<keyword evidence="4" id="KW-0677">Repeat</keyword>
<dbReference type="InterPro" id="IPR036383">
    <property type="entry name" value="TSP1_rpt_sf"/>
</dbReference>
<dbReference type="Gene3D" id="2.60.40.4060">
    <property type="entry name" value="Reeler domain"/>
    <property type="match status" value="1"/>
</dbReference>
<evidence type="ECO:0000313" key="11">
    <source>
        <dbReference type="EMBL" id="VVC38324.1"/>
    </source>
</evidence>
<dbReference type="PANTHER" id="PTHR11311">
    <property type="entry name" value="SPONDIN"/>
    <property type="match status" value="1"/>
</dbReference>
<keyword evidence="12" id="KW-1185">Reference proteome</keyword>
<evidence type="ECO:0000259" key="10">
    <source>
        <dbReference type="PROSITE" id="PS51020"/>
    </source>
</evidence>
<dbReference type="InterPro" id="IPR051418">
    <property type="entry name" value="Spondin/Thrombospondin_T1"/>
</dbReference>
<accession>A0A5E4N9R8</accession>
<dbReference type="InterPro" id="IPR000884">
    <property type="entry name" value="TSP1_rpt"/>
</dbReference>
<evidence type="ECO:0000256" key="7">
    <source>
        <dbReference type="SAM" id="SignalP"/>
    </source>
</evidence>
<dbReference type="Gene3D" id="2.20.100.10">
    <property type="entry name" value="Thrombospondin type-1 (TSP1) repeat"/>
    <property type="match status" value="3"/>
</dbReference>
<keyword evidence="3" id="KW-0964">Secreted</keyword>
<name>A0A5E4N9R8_9HEMI</name>
<dbReference type="PROSITE" id="PS00280">
    <property type="entry name" value="BPTI_KUNITZ_1"/>
    <property type="match status" value="1"/>
</dbReference>
<protein>
    <recommendedName>
        <fullName evidence="2">Spondin-1</fullName>
    </recommendedName>
    <alternativeName>
        <fullName evidence="6">F-spondin</fullName>
    </alternativeName>
</protein>
<dbReference type="Gene3D" id="4.10.410.10">
    <property type="entry name" value="Pancreatic trypsin inhibitor Kunitz domain"/>
    <property type="match status" value="1"/>
</dbReference>
<dbReference type="NCBIfam" id="NF038123">
    <property type="entry name" value="NF038123_dom"/>
    <property type="match status" value="1"/>
</dbReference>
<dbReference type="InterPro" id="IPR036880">
    <property type="entry name" value="Kunitz_BPTI_sf"/>
</dbReference>
<dbReference type="FunFam" id="2.60.40.2130:FF:000002">
    <property type="entry name" value="Putative Spondin-1"/>
    <property type="match status" value="1"/>
</dbReference>
<dbReference type="Pfam" id="PF00014">
    <property type="entry name" value="Kunitz_BPTI"/>
    <property type="match status" value="1"/>
</dbReference>
<dbReference type="PROSITE" id="PS51019">
    <property type="entry name" value="REELIN"/>
    <property type="match status" value="1"/>
</dbReference>
<evidence type="ECO:0000256" key="2">
    <source>
        <dbReference type="ARBA" id="ARBA00019594"/>
    </source>
</evidence>
<dbReference type="Pfam" id="PF06468">
    <property type="entry name" value="Spond_N"/>
    <property type="match status" value="1"/>
</dbReference>
<dbReference type="PROSITE" id="PS50279">
    <property type="entry name" value="BPTI_KUNITZ_2"/>
    <property type="match status" value="1"/>
</dbReference>
<evidence type="ECO:0000256" key="3">
    <source>
        <dbReference type="ARBA" id="ARBA00022530"/>
    </source>
</evidence>
<evidence type="ECO:0000256" key="4">
    <source>
        <dbReference type="ARBA" id="ARBA00022737"/>
    </source>
</evidence>
<keyword evidence="3" id="KW-0272">Extracellular matrix</keyword>
<dbReference type="InterPro" id="IPR002861">
    <property type="entry name" value="Reeler_dom"/>
</dbReference>
<sequence>MSLKIIVIVCFALLVCVGRACDDVGNLKPLKTAKASVKSAHDGFEMTVFGNPDKYIPHSMYIVTIEGESFGFHSTLVTAERDCNTGDCDSESGSPDRSGSIQVLSPDDGMTFHPECINTIVQIDPGVKMQKLRFVWVAPKTGSSCVYIRALITYENGNDKHREIELLKQLCEMSFETDIKRNQLIEAEDCCACDEAVYEMKFEGLWSSKTHPKDFPTSLWLTHFSDIVGATHDKNYSFWAEGQWATDGLRQLAEWGSTAIVESELRQQKKHLRTLIKAAGLWHPRINANVTSKFRVDRKHHYLSLATMLGPSPDWIVGINGYNLCEKNCQWSQTKTVDLYVYDVGTDSGRSYMSHNQETLPHERIYRITPVYPDDPRSPFFSEDGNEIAPLARLHLNRINLIPKSCSEKIITDLIDELIVSENSQDILKPECGTSKYSEWSECNVPCGKGLRSRTRKYLNDTAAKLSGCDRQLVSKEMCLSSVPICPGETELEDDSLLTDDAKCNTTEWTPMSECSVSCGIGFMFRTRQFLDHTSYKKCRHVGLVMKKKCMQPACTKLVEQSVVNSNCPVSEWSMWSPCNVTCGKGVSVKSRLLLLSGENRTKCIDKVVLEEFRECNGTRPTCEINEALAKEICAMEKNEGLCNANFVRYYYDKHFRSCKPFKYSGCRGNENNFKTFNDCNKTCHGVV</sequence>
<reference evidence="11 12" key="1">
    <citation type="submission" date="2019-08" db="EMBL/GenBank/DDBJ databases">
        <authorList>
            <person name="Alioto T."/>
            <person name="Alioto T."/>
            <person name="Gomez Garrido J."/>
        </authorList>
    </citation>
    <scope>NUCLEOTIDE SEQUENCE [LARGE SCALE GENOMIC DNA]</scope>
</reference>
<dbReference type="CDD" id="cd00109">
    <property type="entry name" value="Kunitz-type"/>
    <property type="match status" value="1"/>
</dbReference>
<evidence type="ECO:0000313" key="12">
    <source>
        <dbReference type="Proteomes" id="UP000325440"/>
    </source>
</evidence>
<dbReference type="InterPro" id="IPR009465">
    <property type="entry name" value="Spondin_N"/>
</dbReference>
<dbReference type="PROSITE" id="PS51020">
    <property type="entry name" value="SPONDIN"/>
    <property type="match status" value="1"/>
</dbReference>
<dbReference type="SUPFAM" id="SSF57362">
    <property type="entry name" value="BPTI-like"/>
    <property type="match status" value="1"/>
</dbReference>
<dbReference type="Gene3D" id="2.60.40.2130">
    <property type="entry name" value="F-spondin domain"/>
    <property type="match status" value="1"/>
</dbReference>
<evidence type="ECO:0000256" key="5">
    <source>
        <dbReference type="ARBA" id="ARBA00022889"/>
    </source>
</evidence>
<dbReference type="EMBL" id="CABPRJ010001468">
    <property type="protein sequence ID" value="VVC38324.1"/>
    <property type="molecule type" value="Genomic_DNA"/>
</dbReference>
<dbReference type="PROSITE" id="PS50092">
    <property type="entry name" value="TSP1"/>
    <property type="match status" value="3"/>
</dbReference>
<dbReference type="InterPro" id="IPR020901">
    <property type="entry name" value="Prtase_inh_Kunz-CS"/>
</dbReference>
<dbReference type="GO" id="GO:0031012">
    <property type="term" value="C:extracellular matrix"/>
    <property type="evidence" value="ECO:0007669"/>
    <property type="project" value="TreeGrafter"/>
</dbReference>
<keyword evidence="7" id="KW-0732">Signal</keyword>
<dbReference type="AlphaFoldDB" id="A0A5E4N9R8"/>
<feature type="domain" description="Reelin" evidence="9">
    <location>
        <begin position="6"/>
        <end position="183"/>
    </location>
</feature>
<organism evidence="11 12">
    <name type="scientific">Cinara cedri</name>
    <dbReference type="NCBI Taxonomy" id="506608"/>
    <lineage>
        <taxon>Eukaryota</taxon>
        <taxon>Metazoa</taxon>
        <taxon>Ecdysozoa</taxon>
        <taxon>Arthropoda</taxon>
        <taxon>Hexapoda</taxon>
        <taxon>Insecta</taxon>
        <taxon>Pterygota</taxon>
        <taxon>Neoptera</taxon>
        <taxon>Paraneoptera</taxon>
        <taxon>Hemiptera</taxon>
        <taxon>Sternorrhyncha</taxon>
        <taxon>Aphidomorpha</taxon>
        <taxon>Aphidoidea</taxon>
        <taxon>Aphididae</taxon>
        <taxon>Lachninae</taxon>
        <taxon>Cinara</taxon>
    </lineage>
</organism>
<proteinExistence type="predicted"/>
<dbReference type="SMART" id="SM00131">
    <property type="entry name" value="KU"/>
    <property type="match status" value="1"/>
</dbReference>
<evidence type="ECO:0000256" key="1">
    <source>
        <dbReference type="ARBA" id="ARBA00004498"/>
    </source>
</evidence>
<dbReference type="OrthoDB" id="347314at2759"/>
<dbReference type="Pfam" id="PF00090">
    <property type="entry name" value="TSP_1"/>
    <property type="match status" value="3"/>
</dbReference>
<dbReference type="InterPro" id="IPR042307">
    <property type="entry name" value="Reeler_sf"/>
</dbReference>
<feature type="domain" description="Spondin" evidence="10">
    <location>
        <begin position="186"/>
        <end position="376"/>
    </location>
</feature>
<evidence type="ECO:0000256" key="6">
    <source>
        <dbReference type="ARBA" id="ARBA00030964"/>
    </source>
</evidence>
<dbReference type="PRINTS" id="PR00759">
    <property type="entry name" value="BASICPTASE"/>
</dbReference>
<evidence type="ECO:0000259" key="9">
    <source>
        <dbReference type="PROSITE" id="PS51019"/>
    </source>
</evidence>
<feature type="signal peptide" evidence="7">
    <location>
        <begin position="1"/>
        <end position="20"/>
    </location>
</feature>
<gene>
    <name evidence="11" type="ORF">CINCED_3A004090</name>
</gene>
<dbReference type="GO" id="GO:0004867">
    <property type="term" value="F:serine-type endopeptidase inhibitor activity"/>
    <property type="evidence" value="ECO:0007669"/>
    <property type="project" value="InterPro"/>
</dbReference>
<dbReference type="InterPro" id="IPR038678">
    <property type="entry name" value="Spondin_N_sf"/>
</dbReference>
<feature type="domain" description="BPTI/Kunitz inhibitor" evidence="8">
    <location>
        <begin position="634"/>
        <end position="684"/>
    </location>
</feature>
<dbReference type="SUPFAM" id="SSF82895">
    <property type="entry name" value="TSP-1 type 1 repeat"/>
    <property type="match status" value="3"/>
</dbReference>
<dbReference type="SMART" id="SM00209">
    <property type="entry name" value="TSP1"/>
    <property type="match status" value="3"/>
</dbReference>
<dbReference type="GO" id="GO:0007155">
    <property type="term" value="P:cell adhesion"/>
    <property type="evidence" value="ECO:0007669"/>
    <property type="project" value="UniProtKB-KW"/>
</dbReference>
<comment type="subcellular location">
    <subcellularLocation>
        <location evidence="1">Secreted</location>
        <location evidence="1">Extracellular space</location>
        <location evidence="1">Extracellular matrix</location>
    </subcellularLocation>
</comment>
<keyword evidence="5" id="KW-0130">Cell adhesion</keyword>